<sequence>MVTAAGPAVAVAVVLGGVLVALVLGASRPRPAARAGWLAAAVAFGVAAASAVAVWQHGPAPTGGPLVADRISVSLLMLVCGVSAVVQAFAVRYLTGDPRQRWFVAWAGVLTAGSAVLVTASTLLVLAAAWTVAGVALVQLLNTYPAMPAARDGVRRAARAFAVGDLALWAAVAIAVVRWGELDLRLLAAGPAAGDPALPVVAVLIVVAALSRSAQVPLHRWLPASLAAPTPVSALLHAGVVNAGGVLLVRLNPVVGLSAAAMWLAVAAGAVTAVYGTTVMLTKPDVKGALAWSTTGQMGFMIMTCGLGLPAVAMLHLVGHGLYKATLFLGSGSVVRRGLRHAAAPPAPPLSVARRAGAVVVAAALPAVILAAASAVRPVAASLVVFVWATAAAATYGLLRRGPTPRAVAAASVAVAVALPAYLVGAAAAHTAWTPAGAIGGPAGSAWAVVAVLGALLGVAAVRSGRWPDAARTLYAWAMSASHVGPQARRRGRGPVPAADLSGSFAWGVQS</sequence>
<evidence type="ECO:0000256" key="5">
    <source>
        <dbReference type="RuleBase" id="RU000320"/>
    </source>
</evidence>
<feature type="domain" description="NADH-Ubiquinone oxidoreductase (complex I) chain 5 N-terminal" evidence="8">
    <location>
        <begin position="67"/>
        <end position="103"/>
    </location>
</feature>
<keyword evidence="10" id="KW-1185">Reference proteome</keyword>
<dbReference type="Pfam" id="PF00662">
    <property type="entry name" value="Proton_antipo_N"/>
    <property type="match status" value="1"/>
</dbReference>
<feature type="transmembrane region" description="Helical" evidence="6">
    <location>
        <begin position="102"/>
        <end position="121"/>
    </location>
</feature>
<evidence type="ECO:0008006" key="11">
    <source>
        <dbReference type="Google" id="ProtNLM"/>
    </source>
</evidence>
<reference evidence="9" key="1">
    <citation type="submission" date="2021-01" db="EMBL/GenBank/DDBJ databases">
        <title>Whole genome shotgun sequence of Actinoplanes nipponensis NBRC 14063.</title>
        <authorList>
            <person name="Komaki H."/>
            <person name="Tamura T."/>
        </authorList>
    </citation>
    <scope>NUCLEOTIDE SEQUENCE</scope>
    <source>
        <strain evidence="9">NBRC 14063</strain>
    </source>
</reference>
<dbReference type="InterPro" id="IPR003945">
    <property type="entry name" value="NU5C-like"/>
</dbReference>
<accession>A0A919MFE6</accession>
<keyword evidence="3 6" id="KW-1133">Transmembrane helix</keyword>
<dbReference type="GO" id="GO:0015990">
    <property type="term" value="P:electron transport coupled proton transport"/>
    <property type="evidence" value="ECO:0007669"/>
    <property type="project" value="TreeGrafter"/>
</dbReference>
<name>A0A919MFE6_9ACTN</name>
<evidence type="ECO:0000256" key="3">
    <source>
        <dbReference type="ARBA" id="ARBA00022989"/>
    </source>
</evidence>
<feature type="transmembrane region" description="Helical" evidence="6">
    <location>
        <begin position="6"/>
        <end position="25"/>
    </location>
</feature>
<keyword evidence="4 6" id="KW-0472">Membrane</keyword>
<feature type="transmembrane region" description="Helical" evidence="6">
    <location>
        <begin position="445"/>
        <end position="462"/>
    </location>
</feature>
<feature type="transmembrane region" description="Helical" evidence="6">
    <location>
        <begin position="157"/>
        <end position="177"/>
    </location>
</feature>
<dbReference type="PRINTS" id="PR01434">
    <property type="entry name" value="NADHDHGNASE5"/>
</dbReference>
<evidence type="ECO:0000259" key="7">
    <source>
        <dbReference type="Pfam" id="PF00361"/>
    </source>
</evidence>
<dbReference type="InterPro" id="IPR001750">
    <property type="entry name" value="ND/Mrp_TM"/>
</dbReference>
<gene>
    <name evidence="9" type="ORF">Ani05nite_09830</name>
</gene>
<feature type="domain" description="NADH:quinone oxidoreductase/Mrp antiporter transmembrane" evidence="7">
    <location>
        <begin position="122"/>
        <end position="337"/>
    </location>
</feature>
<dbReference type="RefSeq" id="WP_203765515.1">
    <property type="nucleotide sequence ID" value="NZ_BAAAYJ010000076.1"/>
</dbReference>
<keyword evidence="2 5" id="KW-0812">Transmembrane</keyword>
<dbReference type="Pfam" id="PF00361">
    <property type="entry name" value="Proton_antipo_M"/>
    <property type="match status" value="1"/>
</dbReference>
<evidence type="ECO:0000256" key="4">
    <source>
        <dbReference type="ARBA" id="ARBA00023136"/>
    </source>
</evidence>
<organism evidence="9 10">
    <name type="scientific">Actinoplanes nipponensis</name>
    <dbReference type="NCBI Taxonomy" id="135950"/>
    <lineage>
        <taxon>Bacteria</taxon>
        <taxon>Bacillati</taxon>
        <taxon>Actinomycetota</taxon>
        <taxon>Actinomycetes</taxon>
        <taxon>Micromonosporales</taxon>
        <taxon>Micromonosporaceae</taxon>
        <taxon>Actinoplanes</taxon>
    </lineage>
</organism>
<evidence type="ECO:0000313" key="9">
    <source>
        <dbReference type="EMBL" id="GIE47449.1"/>
    </source>
</evidence>
<dbReference type="GO" id="GO:0003954">
    <property type="term" value="F:NADH dehydrogenase activity"/>
    <property type="evidence" value="ECO:0007669"/>
    <property type="project" value="TreeGrafter"/>
</dbReference>
<evidence type="ECO:0000313" key="10">
    <source>
        <dbReference type="Proteomes" id="UP000647172"/>
    </source>
</evidence>
<feature type="transmembrane region" description="Helical" evidence="6">
    <location>
        <begin position="75"/>
        <end position="95"/>
    </location>
</feature>
<dbReference type="PANTHER" id="PTHR42829:SF1">
    <property type="entry name" value="INORGANIC CARBON TRANSPORTER SUBUNIT DABB-RELATED"/>
    <property type="match status" value="1"/>
</dbReference>
<feature type="transmembrane region" description="Helical" evidence="6">
    <location>
        <begin position="289"/>
        <end position="309"/>
    </location>
</feature>
<evidence type="ECO:0000256" key="2">
    <source>
        <dbReference type="ARBA" id="ARBA00022692"/>
    </source>
</evidence>
<dbReference type="GO" id="GO:0016020">
    <property type="term" value="C:membrane"/>
    <property type="evidence" value="ECO:0007669"/>
    <property type="project" value="UniProtKB-SubCell"/>
</dbReference>
<feature type="transmembrane region" description="Helical" evidence="6">
    <location>
        <begin position="37"/>
        <end position="55"/>
    </location>
</feature>
<evidence type="ECO:0000256" key="1">
    <source>
        <dbReference type="ARBA" id="ARBA00004127"/>
    </source>
</evidence>
<dbReference type="GO" id="GO:0008137">
    <property type="term" value="F:NADH dehydrogenase (ubiquinone) activity"/>
    <property type="evidence" value="ECO:0007669"/>
    <property type="project" value="InterPro"/>
</dbReference>
<dbReference type="AlphaFoldDB" id="A0A919MFE6"/>
<feature type="transmembrane region" description="Helical" evidence="6">
    <location>
        <begin position="379"/>
        <end position="399"/>
    </location>
</feature>
<feature type="transmembrane region" description="Helical" evidence="6">
    <location>
        <begin position="411"/>
        <end position="433"/>
    </location>
</feature>
<dbReference type="InterPro" id="IPR001516">
    <property type="entry name" value="Proton_antipo_N"/>
</dbReference>
<feature type="transmembrane region" description="Helical" evidence="6">
    <location>
        <begin position="255"/>
        <end position="277"/>
    </location>
</feature>
<dbReference type="GO" id="GO:0012505">
    <property type="term" value="C:endomembrane system"/>
    <property type="evidence" value="ECO:0007669"/>
    <property type="project" value="UniProtKB-SubCell"/>
</dbReference>
<dbReference type="Proteomes" id="UP000647172">
    <property type="component" value="Unassembled WGS sequence"/>
</dbReference>
<protein>
    <recommendedName>
        <fullName evidence="11">NAD(P)H-quinone oxidoreductase subunit 5</fullName>
    </recommendedName>
</protein>
<evidence type="ECO:0000259" key="8">
    <source>
        <dbReference type="Pfam" id="PF00662"/>
    </source>
</evidence>
<feature type="transmembrane region" description="Helical" evidence="6">
    <location>
        <begin position="197"/>
        <end position="214"/>
    </location>
</feature>
<comment type="subcellular location">
    <subcellularLocation>
        <location evidence="1">Endomembrane system</location>
        <topology evidence="1">Multi-pass membrane protein</topology>
    </subcellularLocation>
    <subcellularLocation>
        <location evidence="5">Membrane</location>
        <topology evidence="5">Multi-pass membrane protein</topology>
    </subcellularLocation>
</comment>
<evidence type="ECO:0000256" key="6">
    <source>
        <dbReference type="SAM" id="Phobius"/>
    </source>
</evidence>
<dbReference type="EMBL" id="BOMQ01000011">
    <property type="protein sequence ID" value="GIE47449.1"/>
    <property type="molecule type" value="Genomic_DNA"/>
</dbReference>
<dbReference type="GO" id="GO:0042773">
    <property type="term" value="P:ATP synthesis coupled electron transport"/>
    <property type="evidence" value="ECO:0007669"/>
    <property type="project" value="InterPro"/>
</dbReference>
<proteinExistence type="predicted"/>
<feature type="transmembrane region" description="Helical" evidence="6">
    <location>
        <begin position="127"/>
        <end position="145"/>
    </location>
</feature>
<dbReference type="PANTHER" id="PTHR42829">
    <property type="entry name" value="NADH-UBIQUINONE OXIDOREDUCTASE CHAIN 5"/>
    <property type="match status" value="1"/>
</dbReference>
<feature type="transmembrane region" description="Helical" evidence="6">
    <location>
        <begin position="356"/>
        <end position="373"/>
    </location>
</feature>
<comment type="caution">
    <text evidence="9">The sequence shown here is derived from an EMBL/GenBank/DDBJ whole genome shotgun (WGS) entry which is preliminary data.</text>
</comment>